<dbReference type="RefSeq" id="WP_123849387.1">
    <property type="nucleotide sequence ID" value="NZ_RPDH01000003.1"/>
</dbReference>
<proteinExistence type="predicted"/>
<organism evidence="1 2">
    <name type="scientific">Chitinophaga lutea</name>
    <dbReference type="NCBI Taxonomy" id="2488634"/>
    <lineage>
        <taxon>Bacteria</taxon>
        <taxon>Pseudomonadati</taxon>
        <taxon>Bacteroidota</taxon>
        <taxon>Chitinophagia</taxon>
        <taxon>Chitinophagales</taxon>
        <taxon>Chitinophagaceae</taxon>
        <taxon>Chitinophaga</taxon>
    </lineage>
</organism>
<accession>A0A3N4PCA8</accession>
<reference evidence="1 2" key="1">
    <citation type="submission" date="2018-11" db="EMBL/GenBank/DDBJ databases">
        <title>Chitinophaga lutea sp.nov., isolate from arsenic contaminated soil.</title>
        <authorList>
            <person name="Zong Y."/>
        </authorList>
    </citation>
    <scope>NUCLEOTIDE SEQUENCE [LARGE SCALE GENOMIC DNA]</scope>
    <source>
        <strain evidence="1 2">ZY74</strain>
    </source>
</reference>
<gene>
    <name evidence="1" type="ORF">EGT74_25565</name>
</gene>
<protein>
    <submittedName>
        <fullName evidence="1">Uncharacterized protein</fullName>
    </submittedName>
</protein>
<name>A0A3N4PCA8_9BACT</name>
<evidence type="ECO:0000313" key="1">
    <source>
        <dbReference type="EMBL" id="RPE05735.1"/>
    </source>
</evidence>
<evidence type="ECO:0000313" key="2">
    <source>
        <dbReference type="Proteomes" id="UP000278351"/>
    </source>
</evidence>
<sequence length="506" mass="56240">MCGGKKTLETLSQGSASASTVNFDASMLRLNTFLQKLNTANEEIRIWVPATSNFGNQTSTIMIMYRLISMGALNLRIIWVDQDPDGPGVAWRKLQILILGLPDTPPTVFQIGNANVYFSEQAGFNPTTVVRLGITGGWDGNSAAICTKLQTSNFCCLQPYLWSGAQLAQGTNVMYVGGPDMPVTLNFPNGVDITRKAYYVPPPALTTNDWLLFKQLYPRQEGCIRAIDDLLDRGIAEMMPIYFSPGRPLARFPDIFFNVICGIIFRNKALGLTKPTIIPMLAGTDPGDYNRLRLLLQGSLFNPSGTRLDGRTLPKRYEYLSTNGYLTAFKRVLLLDTDDNCIGRNITLFATSGSYDVIVAAIRREPKVVFDYVFSRTTLLNVLEGMSTASLVLNLGTPFFHLQSNQTVNIYRLPPPQQNVTPFSNFCNNHSDVLGYTQRMWEGILNDPQLGPDFLPSGVLGRFINTAVTPFTFTSFNFLLMKSFFSNQQNDKLLAGLFCILEYADS</sequence>
<dbReference type="Proteomes" id="UP000278351">
    <property type="component" value="Unassembled WGS sequence"/>
</dbReference>
<comment type="caution">
    <text evidence="1">The sequence shown here is derived from an EMBL/GenBank/DDBJ whole genome shotgun (WGS) entry which is preliminary data.</text>
</comment>
<keyword evidence="2" id="KW-1185">Reference proteome</keyword>
<dbReference type="AlphaFoldDB" id="A0A3N4PCA8"/>
<dbReference type="OrthoDB" id="1319910at2"/>
<dbReference type="EMBL" id="RPDH01000003">
    <property type="protein sequence ID" value="RPE05735.1"/>
    <property type="molecule type" value="Genomic_DNA"/>
</dbReference>